<dbReference type="SMART" id="SM00399">
    <property type="entry name" value="ZnF_C4"/>
    <property type="match status" value="1"/>
</dbReference>
<evidence type="ECO:0000256" key="8">
    <source>
        <dbReference type="ARBA" id="ARBA00023242"/>
    </source>
</evidence>
<keyword evidence="7" id="KW-0675">Receptor</keyword>
<dbReference type="OrthoDB" id="6159439at2759"/>
<dbReference type="InterPro" id="IPR001628">
    <property type="entry name" value="Znf_hrmn_rcpt"/>
</dbReference>
<proteinExistence type="predicted"/>
<keyword evidence="2" id="KW-0863">Zinc-finger</keyword>
<name>A0A815ZAB1_9BILA</name>
<dbReference type="GO" id="GO:0004879">
    <property type="term" value="F:nuclear receptor activity"/>
    <property type="evidence" value="ECO:0007669"/>
    <property type="project" value="TreeGrafter"/>
</dbReference>
<feature type="domain" description="Nuclear receptor" evidence="9">
    <location>
        <begin position="23"/>
        <end position="99"/>
    </location>
</feature>
<keyword evidence="1" id="KW-0479">Metal-binding</keyword>
<comment type="caution">
    <text evidence="10">The sequence shown here is derived from an EMBL/GenBank/DDBJ whole genome shotgun (WGS) entry which is preliminary data.</text>
</comment>
<evidence type="ECO:0000259" key="9">
    <source>
        <dbReference type="PROSITE" id="PS51030"/>
    </source>
</evidence>
<keyword evidence="4" id="KW-0805">Transcription regulation</keyword>
<accession>A0A815ZAB1</accession>
<evidence type="ECO:0000256" key="3">
    <source>
        <dbReference type="ARBA" id="ARBA00022833"/>
    </source>
</evidence>
<dbReference type="EMBL" id="CAJNOW010010436">
    <property type="protein sequence ID" value="CAF1580950.1"/>
    <property type="molecule type" value="Genomic_DNA"/>
</dbReference>
<evidence type="ECO:0000256" key="5">
    <source>
        <dbReference type="ARBA" id="ARBA00023125"/>
    </source>
</evidence>
<dbReference type="PROSITE" id="PS51030">
    <property type="entry name" value="NUCLEAR_REC_DBD_2"/>
    <property type="match status" value="1"/>
</dbReference>
<reference evidence="10" key="1">
    <citation type="submission" date="2021-02" db="EMBL/GenBank/DDBJ databases">
        <authorList>
            <person name="Nowell W R."/>
        </authorList>
    </citation>
    <scope>NUCLEOTIDE SEQUENCE</scope>
</reference>
<dbReference type="Proteomes" id="UP000663834">
    <property type="component" value="Unassembled WGS sequence"/>
</dbReference>
<dbReference type="PANTHER" id="PTHR24082:SF482">
    <property type="entry name" value="NUCLEAR RECEPTOR"/>
    <property type="match status" value="1"/>
</dbReference>
<dbReference type="PANTHER" id="PTHR24082">
    <property type="entry name" value="NUCLEAR HORMONE RECEPTOR"/>
    <property type="match status" value="1"/>
</dbReference>
<keyword evidence="8" id="KW-0539">Nucleus</keyword>
<evidence type="ECO:0000256" key="7">
    <source>
        <dbReference type="ARBA" id="ARBA00023170"/>
    </source>
</evidence>
<evidence type="ECO:0000256" key="6">
    <source>
        <dbReference type="ARBA" id="ARBA00023163"/>
    </source>
</evidence>
<dbReference type="SUPFAM" id="SSF57716">
    <property type="entry name" value="Glucocorticoid receptor-like (DNA-binding domain)"/>
    <property type="match status" value="1"/>
</dbReference>
<dbReference type="Pfam" id="PF00105">
    <property type="entry name" value="zf-C4"/>
    <property type="match status" value="1"/>
</dbReference>
<gene>
    <name evidence="11" type="ORF">GIL414_LOCUS12412</name>
    <name evidence="10" type="ORF">KQP761_LOCUS20157</name>
</gene>
<dbReference type="GO" id="GO:0008270">
    <property type="term" value="F:zinc ion binding"/>
    <property type="evidence" value="ECO:0007669"/>
    <property type="project" value="UniProtKB-KW"/>
</dbReference>
<sequence length="388" mass="44571">MNCDNQSSKKHEPLNKMNNPTSVALCHVCGIEHAQVHYGAMCCVSCKMFFRRNAQLNLSNRKCATNGKCNITIKSRKTCRYCRLKKCFTIGMQRELLRASHNRQGTRCKSTPKENVVRSTITVYPLDLLQNDRSLLKNEQWTCLSNVIHLFDEKFSVPQMRDLLNAQYLFPMKIRMKMAPTNMLTLLSAMYQGVYPFATNITHFTTLPLNDRSTLIERNMRNIGGYSGIILSRDADVHSSPIFKIGFPEIYGTQVTDDAIKIYKNTDQDNTLVKLLIPALIFSTGSDLLLPKIESKCDHFGNSCHLLSNEKQVLEMQNFYVEILFKYMIFRYGFKEAVIRFAALIKTSLDQSMCSLNGREIRKHQQLMETIVEQTEHSMAPQNEIALY</sequence>
<dbReference type="EMBL" id="CAJOBJ010004839">
    <property type="protein sequence ID" value="CAF4012856.1"/>
    <property type="molecule type" value="Genomic_DNA"/>
</dbReference>
<dbReference type="PRINTS" id="PR00047">
    <property type="entry name" value="STROIDFINGER"/>
</dbReference>
<dbReference type="SUPFAM" id="SSF48508">
    <property type="entry name" value="Nuclear receptor ligand-binding domain"/>
    <property type="match status" value="1"/>
</dbReference>
<dbReference type="InterPro" id="IPR013088">
    <property type="entry name" value="Znf_NHR/GATA"/>
</dbReference>
<dbReference type="InterPro" id="IPR035500">
    <property type="entry name" value="NHR-like_dom_sf"/>
</dbReference>
<dbReference type="GO" id="GO:0030154">
    <property type="term" value="P:cell differentiation"/>
    <property type="evidence" value="ECO:0007669"/>
    <property type="project" value="TreeGrafter"/>
</dbReference>
<organism evidence="10 12">
    <name type="scientific">Rotaria magnacalcarata</name>
    <dbReference type="NCBI Taxonomy" id="392030"/>
    <lineage>
        <taxon>Eukaryota</taxon>
        <taxon>Metazoa</taxon>
        <taxon>Spiralia</taxon>
        <taxon>Gnathifera</taxon>
        <taxon>Rotifera</taxon>
        <taxon>Eurotatoria</taxon>
        <taxon>Bdelloidea</taxon>
        <taxon>Philodinida</taxon>
        <taxon>Philodinidae</taxon>
        <taxon>Rotaria</taxon>
    </lineage>
</organism>
<dbReference type="Proteomes" id="UP000681720">
    <property type="component" value="Unassembled WGS sequence"/>
</dbReference>
<evidence type="ECO:0000313" key="11">
    <source>
        <dbReference type="EMBL" id="CAF4012856.1"/>
    </source>
</evidence>
<dbReference type="InterPro" id="IPR050234">
    <property type="entry name" value="Nuclear_hormone_rcpt_NR1"/>
</dbReference>
<evidence type="ECO:0000256" key="1">
    <source>
        <dbReference type="ARBA" id="ARBA00022723"/>
    </source>
</evidence>
<dbReference type="GO" id="GO:0000978">
    <property type="term" value="F:RNA polymerase II cis-regulatory region sequence-specific DNA binding"/>
    <property type="evidence" value="ECO:0007669"/>
    <property type="project" value="TreeGrafter"/>
</dbReference>
<dbReference type="GO" id="GO:0045944">
    <property type="term" value="P:positive regulation of transcription by RNA polymerase II"/>
    <property type="evidence" value="ECO:0007669"/>
    <property type="project" value="TreeGrafter"/>
</dbReference>
<keyword evidence="5" id="KW-0238">DNA-binding</keyword>
<dbReference type="GO" id="GO:0000122">
    <property type="term" value="P:negative regulation of transcription by RNA polymerase II"/>
    <property type="evidence" value="ECO:0007669"/>
    <property type="project" value="TreeGrafter"/>
</dbReference>
<dbReference type="AlphaFoldDB" id="A0A815ZAB1"/>
<evidence type="ECO:0000313" key="12">
    <source>
        <dbReference type="Proteomes" id="UP000663834"/>
    </source>
</evidence>
<evidence type="ECO:0000256" key="4">
    <source>
        <dbReference type="ARBA" id="ARBA00023015"/>
    </source>
</evidence>
<dbReference type="Gene3D" id="3.30.50.10">
    <property type="entry name" value="Erythroid Transcription Factor GATA-1, subunit A"/>
    <property type="match status" value="1"/>
</dbReference>
<keyword evidence="6" id="KW-0804">Transcription</keyword>
<protein>
    <recommendedName>
        <fullName evidence="9">Nuclear receptor domain-containing protein</fullName>
    </recommendedName>
</protein>
<evidence type="ECO:0000256" key="2">
    <source>
        <dbReference type="ARBA" id="ARBA00022771"/>
    </source>
</evidence>
<keyword evidence="3" id="KW-0862">Zinc</keyword>
<evidence type="ECO:0000313" key="10">
    <source>
        <dbReference type="EMBL" id="CAF1580950.1"/>
    </source>
</evidence>